<keyword evidence="1" id="KW-0343">GTPase activation</keyword>
<name>A0A2P2I6F6_9CRUS</name>
<feature type="compositionally biased region" description="Basic residues" evidence="9">
    <location>
        <begin position="625"/>
        <end position="637"/>
    </location>
</feature>
<dbReference type="PANTHER" id="PTHR46199:SF3">
    <property type="entry name" value="RAC GTPASE-ACTIVATING PROTEIN 1"/>
    <property type="match status" value="1"/>
</dbReference>
<evidence type="ECO:0000256" key="7">
    <source>
        <dbReference type="ARBA" id="ARBA00022871"/>
    </source>
</evidence>
<keyword evidence="4" id="KW-0863">Zinc-finger</keyword>
<feature type="domain" description="Phorbol-ester/DAG-type" evidence="10">
    <location>
        <begin position="332"/>
        <end position="381"/>
    </location>
</feature>
<proteinExistence type="evidence at transcript level"/>
<dbReference type="FunFam" id="3.30.60.20:FF:000033">
    <property type="entry name" value="Rac GTPase-activating protein 1"/>
    <property type="match status" value="1"/>
</dbReference>
<dbReference type="GO" id="GO:0030496">
    <property type="term" value="C:midbody"/>
    <property type="evidence" value="ECO:0007669"/>
    <property type="project" value="TreeGrafter"/>
</dbReference>
<feature type="compositionally biased region" description="Basic residues" evidence="9">
    <location>
        <begin position="197"/>
        <end position="207"/>
    </location>
</feature>
<dbReference type="EMBL" id="IACF01004006">
    <property type="protein sequence ID" value="LAB69605.1"/>
    <property type="molecule type" value="mRNA"/>
</dbReference>
<dbReference type="GO" id="GO:0032154">
    <property type="term" value="C:cleavage furrow"/>
    <property type="evidence" value="ECO:0007669"/>
    <property type="project" value="TreeGrafter"/>
</dbReference>
<feature type="region of interest" description="Disordered" evidence="9">
    <location>
        <begin position="291"/>
        <end position="314"/>
    </location>
</feature>
<dbReference type="CDD" id="cd04382">
    <property type="entry name" value="RhoGAP_MgcRacGAP"/>
    <property type="match status" value="1"/>
</dbReference>
<reference evidence="12" key="2">
    <citation type="journal article" date="2018" name="Biosci. Biotechnol. Biochem.">
        <title>Polysaccharide hydrolase of the hadal zone amphipods Hirondellea gigas.</title>
        <authorList>
            <person name="Kobayashi H."/>
            <person name="Nagahama T."/>
            <person name="Arai W."/>
            <person name="Sasagawa Y."/>
            <person name="Umeda M."/>
            <person name="Hayashi T."/>
            <person name="Nikaido I."/>
            <person name="Watanabe H."/>
            <person name="Oguri K."/>
            <person name="Kitazato H."/>
            <person name="Fujioka K."/>
            <person name="Kido Y."/>
            <person name="Takami H."/>
        </authorList>
    </citation>
    <scope>NUCLEOTIDE SEQUENCE</scope>
    <source>
        <tissue evidence="12">Whole body</tissue>
    </source>
</reference>
<evidence type="ECO:0000256" key="8">
    <source>
        <dbReference type="SAM" id="Coils"/>
    </source>
</evidence>
<feature type="region of interest" description="Disordered" evidence="9">
    <location>
        <begin position="607"/>
        <end position="637"/>
    </location>
</feature>
<keyword evidence="8" id="KW-0175">Coiled coil</keyword>
<evidence type="ECO:0000256" key="4">
    <source>
        <dbReference type="ARBA" id="ARBA00022771"/>
    </source>
</evidence>
<feature type="compositionally biased region" description="Polar residues" evidence="9">
    <location>
        <begin position="301"/>
        <end position="314"/>
    </location>
</feature>
<dbReference type="GO" id="GO:0097149">
    <property type="term" value="C:centralspindlin complex"/>
    <property type="evidence" value="ECO:0007669"/>
    <property type="project" value="TreeGrafter"/>
</dbReference>
<keyword evidence="3" id="KW-0479">Metal-binding</keyword>
<dbReference type="GO" id="GO:0007266">
    <property type="term" value="P:Rho protein signal transduction"/>
    <property type="evidence" value="ECO:0007669"/>
    <property type="project" value="TreeGrafter"/>
</dbReference>
<evidence type="ECO:0000256" key="3">
    <source>
        <dbReference type="ARBA" id="ARBA00022723"/>
    </source>
</evidence>
<evidence type="ECO:0000256" key="6">
    <source>
        <dbReference type="ARBA" id="ARBA00022833"/>
    </source>
</evidence>
<dbReference type="GO" id="GO:0005634">
    <property type="term" value="C:nucleus"/>
    <property type="evidence" value="ECO:0007669"/>
    <property type="project" value="TreeGrafter"/>
</dbReference>
<feature type="domain" description="Rho-GAP" evidence="11">
    <location>
        <begin position="395"/>
        <end position="584"/>
    </location>
</feature>
<dbReference type="PANTHER" id="PTHR46199">
    <property type="entry name" value="RAC GTPASE-ACTIVATING PROTEIN 1"/>
    <property type="match status" value="1"/>
</dbReference>
<reference evidence="13" key="1">
    <citation type="submission" date="2017-11" db="EMBL/GenBank/DDBJ databases">
        <title>The sensing device of the deep-sea amphipod.</title>
        <authorList>
            <person name="Kobayashi H."/>
            <person name="Nagahama T."/>
            <person name="Arai W."/>
            <person name="Sasagawa Y."/>
            <person name="Umeda M."/>
            <person name="Hayashi T."/>
            <person name="Nikaido I."/>
            <person name="Watanabe H."/>
            <person name="Oguri K."/>
            <person name="Kitazato H."/>
            <person name="Fujioka K."/>
            <person name="Kido Y."/>
            <person name="Takami H."/>
        </authorList>
    </citation>
    <scope>NUCLEOTIDE SEQUENCE</scope>
    <source>
        <tissue evidence="13">Whole body</tissue>
    </source>
</reference>
<dbReference type="GO" id="GO:0051233">
    <property type="term" value="C:spindle midzone"/>
    <property type="evidence" value="ECO:0007669"/>
    <property type="project" value="TreeGrafter"/>
</dbReference>
<dbReference type="InterPro" id="IPR002219">
    <property type="entry name" value="PKC_DAG/PE"/>
</dbReference>
<evidence type="ECO:0000256" key="5">
    <source>
        <dbReference type="ARBA" id="ARBA00022782"/>
    </source>
</evidence>
<dbReference type="GO" id="GO:0007283">
    <property type="term" value="P:spermatogenesis"/>
    <property type="evidence" value="ECO:0007669"/>
    <property type="project" value="UniProtKB-KW"/>
</dbReference>
<dbReference type="GO" id="GO:0008270">
    <property type="term" value="F:zinc ion binding"/>
    <property type="evidence" value="ECO:0007669"/>
    <property type="project" value="UniProtKB-KW"/>
</dbReference>
<dbReference type="Gene3D" id="3.30.60.20">
    <property type="match status" value="1"/>
</dbReference>
<dbReference type="InterPro" id="IPR046349">
    <property type="entry name" value="C1-like_sf"/>
</dbReference>
<dbReference type="Gene3D" id="1.10.555.10">
    <property type="entry name" value="Rho GTPase activation protein"/>
    <property type="match status" value="1"/>
</dbReference>
<dbReference type="InterPro" id="IPR000198">
    <property type="entry name" value="RhoGAP_dom"/>
</dbReference>
<feature type="region of interest" description="Disordered" evidence="9">
    <location>
        <begin position="187"/>
        <end position="240"/>
    </location>
</feature>
<feature type="coiled-coil region" evidence="8">
    <location>
        <begin position="59"/>
        <end position="93"/>
    </location>
</feature>
<dbReference type="SUPFAM" id="SSF48350">
    <property type="entry name" value="GTPase activation domain, GAP"/>
    <property type="match status" value="1"/>
</dbReference>
<organism evidence="12">
    <name type="scientific">Hirondellea gigas</name>
    <dbReference type="NCBI Taxonomy" id="1518452"/>
    <lineage>
        <taxon>Eukaryota</taxon>
        <taxon>Metazoa</taxon>
        <taxon>Ecdysozoa</taxon>
        <taxon>Arthropoda</taxon>
        <taxon>Crustacea</taxon>
        <taxon>Multicrustacea</taxon>
        <taxon>Malacostraca</taxon>
        <taxon>Eumalacostraca</taxon>
        <taxon>Peracarida</taxon>
        <taxon>Amphipoda</taxon>
        <taxon>Amphilochidea</taxon>
        <taxon>Lysianassida</taxon>
        <taxon>Lysianassidira</taxon>
        <taxon>Lysianassoidea</taxon>
        <taxon>Lysianassidae</taxon>
        <taxon>Hirondellea</taxon>
    </lineage>
</organism>
<evidence type="ECO:0000256" key="9">
    <source>
        <dbReference type="SAM" id="MobiDB-lite"/>
    </source>
</evidence>
<evidence type="ECO:0000259" key="10">
    <source>
        <dbReference type="PROSITE" id="PS50081"/>
    </source>
</evidence>
<evidence type="ECO:0000256" key="1">
    <source>
        <dbReference type="ARBA" id="ARBA00022468"/>
    </source>
</evidence>
<keyword evidence="6" id="KW-0862">Zinc</keyword>
<dbReference type="Pfam" id="PF00620">
    <property type="entry name" value="RhoGAP"/>
    <property type="match status" value="1"/>
</dbReference>
<keyword evidence="7" id="KW-0744">Spermatogenesis</keyword>
<evidence type="ECO:0000313" key="13">
    <source>
        <dbReference type="EMBL" id="LAC23463.1"/>
    </source>
</evidence>
<dbReference type="SMART" id="SM00324">
    <property type="entry name" value="RhoGAP"/>
    <property type="match status" value="1"/>
</dbReference>
<feature type="compositionally biased region" description="Basic and acidic residues" evidence="9">
    <location>
        <begin position="608"/>
        <end position="624"/>
    </location>
</feature>
<accession>A0A2P2I6F6</accession>
<dbReference type="GO" id="GO:0005096">
    <property type="term" value="F:GTPase activator activity"/>
    <property type="evidence" value="ECO:0007669"/>
    <property type="project" value="UniProtKB-KW"/>
</dbReference>
<evidence type="ECO:0000256" key="2">
    <source>
        <dbReference type="ARBA" id="ARBA00022473"/>
    </source>
</evidence>
<dbReference type="PROSITE" id="PS00479">
    <property type="entry name" value="ZF_DAG_PE_1"/>
    <property type="match status" value="1"/>
</dbReference>
<dbReference type="CDD" id="cd20821">
    <property type="entry name" value="C1_MgcRacGAP"/>
    <property type="match status" value="1"/>
</dbReference>
<dbReference type="GO" id="GO:0051256">
    <property type="term" value="P:mitotic spindle midzone assembly"/>
    <property type="evidence" value="ECO:0007669"/>
    <property type="project" value="TreeGrafter"/>
</dbReference>
<dbReference type="GO" id="GO:0000281">
    <property type="term" value="P:mitotic cytokinesis"/>
    <property type="evidence" value="ECO:0007669"/>
    <property type="project" value="TreeGrafter"/>
</dbReference>
<sequence>MATLPPSTPVAPRLGVKAEGDDMVRALMMLSNGAEKEFLSFCEQLHVWLGQRMAHRAEVSRLQGELLKSEAEVNRLEKMLKNAQHLLGLEKEKRIMSENQLKQIFQMMEKFKGGGGSGISGVGGDEGLLSLLSSTLEQGALLGHLNVDAGQRGSLGILPRVPLSTIDESADTLDAVSDIDLTEGDELDVSSVLQGSNHKRRRSRKRSTSSPPDGDDNNNDDHDAAAKRRKRRSSSQGRIDDATAACAAVTVSTSNVYTSSTPTISHGYQPSAPPLLSCDEWPLGRTPQAVRRQAPLPPTPQMGTPHSQYSTPPQNSPLMRNHLSASRVQNRPHCFYSKTIYMSEHCQPCGRRIKFGKLVLKCRDCRAVCHQDCRDAVPVPCVPTASTPGNKHYIGSIADFTPSVSPMVPALIVHCTIEVEQRGCTEVGVYRVNALDRDVKELKEKFLRGKGLPNLNTIDIHVVCGTVKNFIRNLKEPLITHSLWHQFVNASDKKEEADREAALYQCISELPQPNRDTLAWIILHLQRMSEMTECLMTAGNFAKVFGPTVIGYSVYDPEPQMVLLETASQQNVMANLLSISRDYWENFIHVSNENLFSGSVNIGGGDTVDLRTPDGPRHKKEYGSNRRKSLISRTALK</sequence>
<dbReference type="InterPro" id="IPR008936">
    <property type="entry name" value="Rho_GTPase_activation_prot"/>
</dbReference>
<dbReference type="PROSITE" id="PS50081">
    <property type="entry name" value="ZF_DAG_PE_2"/>
    <property type="match status" value="1"/>
</dbReference>
<evidence type="ECO:0000313" key="12">
    <source>
        <dbReference type="EMBL" id="LAB69605.1"/>
    </source>
</evidence>
<dbReference type="SUPFAM" id="SSF57889">
    <property type="entry name" value="Cysteine-rich domain"/>
    <property type="match status" value="1"/>
</dbReference>
<dbReference type="GO" id="GO:0030154">
    <property type="term" value="P:cell differentiation"/>
    <property type="evidence" value="ECO:0007669"/>
    <property type="project" value="UniProtKB-KW"/>
</dbReference>
<protein>
    <submittedName>
        <fullName evidence="12">Rac GTPase-activating protein 1-like</fullName>
    </submittedName>
</protein>
<dbReference type="Pfam" id="PF00130">
    <property type="entry name" value="C1_1"/>
    <property type="match status" value="1"/>
</dbReference>
<keyword evidence="5" id="KW-0221">Differentiation</keyword>
<evidence type="ECO:0000259" key="11">
    <source>
        <dbReference type="PROSITE" id="PS50238"/>
    </source>
</evidence>
<dbReference type="AlphaFoldDB" id="A0A2P2I6F6"/>
<dbReference type="PROSITE" id="PS50238">
    <property type="entry name" value="RHOGAP"/>
    <property type="match status" value="1"/>
</dbReference>
<dbReference type="EMBL" id="IACT01004265">
    <property type="protein sequence ID" value="LAC23463.1"/>
    <property type="molecule type" value="mRNA"/>
</dbReference>
<keyword evidence="2" id="KW-0217">Developmental protein</keyword>